<name>A0A085WPP0_9BACT</name>
<dbReference type="GO" id="GO:0005576">
    <property type="term" value="C:extracellular region"/>
    <property type="evidence" value="ECO:0007669"/>
    <property type="project" value="UniProtKB-SubCell"/>
</dbReference>
<dbReference type="InterPro" id="IPR055372">
    <property type="entry name" value="CBM96"/>
</dbReference>
<organism evidence="6 7">
    <name type="scientific">Hyalangium minutum</name>
    <dbReference type="NCBI Taxonomy" id="394096"/>
    <lineage>
        <taxon>Bacteria</taxon>
        <taxon>Pseudomonadati</taxon>
        <taxon>Myxococcota</taxon>
        <taxon>Myxococcia</taxon>
        <taxon>Myxococcales</taxon>
        <taxon>Cystobacterineae</taxon>
        <taxon>Archangiaceae</taxon>
        <taxon>Hyalangium</taxon>
    </lineage>
</organism>
<dbReference type="RefSeq" id="WP_052419925.1">
    <property type="nucleotide sequence ID" value="NZ_JMCB01000004.1"/>
</dbReference>
<dbReference type="NCBIfam" id="NF033679">
    <property type="entry name" value="DNRLRE_dom"/>
    <property type="match status" value="4"/>
</dbReference>
<comment type="caution">
    <text evidence="6">The sequence shown here is derived from an EMBL/GenBank/DDBJ whole genome shotgun (WGS) entry which is preliminary data.</text>
</comment>
<feature type="domain" description="Carbohydrate-binding module family 96" evidence="5">
    <location>
        <begin position="58"/>
        <end position="223"/>
    </location>
</feature>
<accession>A0A085WPP0</accession>
<evidence type="ECO:0000259" key="5">
    <source>
        <dbReference type="Pfam" id="PF24517"/>
    </source>
</evidence>
<evidence type="ECO:0000256" key="2">
    <source>
        <dbReference type="ARBA" id="ARBA00022525"/>
    </source>
</evidence>
<feature type="domain" description="Carbohydrate-binding module family 96" evidence="5">
    <location>
        <begin position="609"/>
        <end position="717"/>
    </location>
</feature>
<keyword evidence="3 4" id="KW-0732">Signal</keyword>
<evidence type="ECO:0000313" key="6">
    <source>
        <dbReference type="EMBL" id="KFE69653.1"/>
    </source>
</evidence>
<dbReference type="Proteomes" id="UP000028725">
    <property type="component" value="Unassembled WGS sequence"/>
</dbReference>
<evidence type="ECO:0000256" key="1">
    <source>
        <dbReference type="ARBA" id="ARBA00004613"/>
    </source>
</evidence>
<evidence type="ECO:0000313" key="7">
    <source>
        <dbReference type="Proteomes" id="UP000028725"/>
    </source>
</evidence>
<evidence type="ECO:0000256" key="3">
    <source>
        <dbReference type="ARBA" id="ARBA00022729"/>
    </source>
</evidence>
<dbReference type="STRING" id="394096.DB31_6628"/>
<dbReference type="EMBL" id="JMCB01000004">
    <property type="protein sequence ID" value="KFE69653.1"/>
    <property type="molecule type" value="Genomic_DNA"/>
</dbReference>
<proteinExistence type="predicted"/>
<keyword evidence="7" id="KW-1185">Reference proteome</keyword>
<comment type="subcellular location">
    <subcellularLocation>
        <location evidence="1">Secreted</location>
    </subcellularLocation>
</comment>
<sequence length="785" mass="85387">MHRTPQWKHSLRRLLLTPLLLGLFPGCDAGEERPEQATRPPPAQSALLTTAPTPMQVVLDAEADTMVSSLLPGTNYGTLTGLTVDRYSETYLRFNLSSIPAGARIASVMLQAQAYSGESPGGDGSVYTHLVPDDSWSETGMHWYNKPAVSGSDLGSWWLWYSTSATKPLQVGLNYSPKLKAPVQQAVDSDGKISFRLRSPGYKTVYRSREYSVASERPKLIISYFEASDPQVTADLQVVDLSPAADAQVLAASPNSNYGTSSILTVDRSEAETFLRFNLSGIPTNAKVASVVLVTTSYDGYAYDGADGNVYTHLVPNDTWSETGITWNTKPAVKGSDLGSWLLWNRNGQYTTQMGINSNPKLVTAVQQELGLDGVISLRLNSPGYRTLYRSREYTNTAVSWPHLLVYYFIPPPPPPCPVSNAPAPTQVVLEPEADAYVSALNPGTNLGTAGNLIVSPGEEETYLRFNLSSIPAGARIASVMLQTQAYGGYAYGGDGSVYTYLVPDDSWSETGITWNTKPAASGNDLGSWWLWYGNAAPLQVGLNYDPKLKAPVQQALDSDQRISFRLASSGYKTVYRSREYSVANERPKLIISYFDATNPQVTADLQAVALFPSADAQVLASNPNSNYGTSSILTVDRSEAETFLRFSLASIPANAQVASVVLVSTSHDGTAYDGADGNVYTDLVSDDTWSETAITWNTKPASNQCDLGSWLLWNRDGQYATQVGINSSPKLVAPVQQALGSDGLITLRLNSPGYRTLYHSREYTETTARWPQLLVYYTLPSSVH</sequence>
<protein>
    <recommendedName>
        <fullName evidence="5">Carbohydrate-binding module family 96 domain-containing protein</fullName>
    </recommendedName>
</protein>
<dbReference type="OrthoDB" id="5500233at2"/>
<feature type="signal peptide" evidence="4">
    <location>
        <begin position="1"/>
        <end position="29"/>
    </location>
</feature>
<feature type="domain" description="Carbohydrate-binding module family 96" evidence="5">
    <location>
        <begin position="239"/>
        <end position="397"/>
    </location>
</feature>
<feature type="chain" id="PRO_5001799824" description="Carbohydrate-binding module family 96 domain-containing protein" evidence="4">
    <location>
        <begin position="30"/>
        <end position="785"/>
    </location>
</feature>
<keyword evidence="2" id="KW-0964">Secreted</keyword>
<feature type="domain" description="Carbohydrate-binding module family 96" evidence="5">
    <location>
        <begin position="428"/>
        <end position="593"/>
    </location>
</feature>
<evidence type="ECO:0000256" key="4">
    <source>
        <dbReference type="SAM" id="SignalP"/>
    </source>
</evidence>
<dbReference type="PATRIC" id="fig|394096.3.peg.2726"/>
<reference evidence="6 7" key="1">
    <citation type="submission" date="2014-04" db="EMBL/GenBank/DDBJ databases">
        <title>Genome assembly of Hyalangium minutum DSM 14724.</title>
        <authorList>
            <person name="Sharma G."/>
            <person name="Subramanian S."/>
        </authorList>
    </citation>
    <scope>NUCLEOTIDE SEQUENCE [LARGE SCALE GENOMIC DNA]</scope>
    <source>
        <strain evidence="6 7">DSM 14724</strain>
    </source>
</reference>
<dbReference type="AlphaFoldDB" id="A0A085WPP0"/>
<gene>
    <name evidence="6" type="ORF">DB31_6628</name>
</gene>
<dbReference type="Pfam" id="PF24517">
    <property type="entry name" value="CBM96"/>
    <property type="match status" value="4"/>
</dbReference>